<evidence type="ECO:0000313" key="3">
    <source>
        <dbReference type="EMBL" id="KIU21677.1"/>
    </source>
</evidence>
<dbReference type="EMBL" id="JWHT01000047">
    <property type="protein sequence ID" value="KIU21677.1"/>
    <property type="molecule type" value="Genomic_DNA"/>
</dbReference>
<feature type="transmembrane region" description="Helical" evidence="1">
    <location>
        <begin position="60"/>
        <end position="79"/>
    </location>
</feature>
<dbReference type="RefSeq" id="WP_043941693.1">
    <property type="nucleotide sequence ID" value="NZ_CP020928.1"/>
</dbReference>
<dbReference type="AlphaFoldDB" id="A0A0D1LT55"/>
<keyword evidence="1" id="KW-1133">Transmembrane helix</keyword>
<organism evidence="3 4">
    <name type="scientific">Weissella cibaria</name>
    <dbReference type="NCBI Taxonomy" id="137591"/>
    <lineage>
        <taxon>Bacteria</taxon>
        <taxon>Bacillati</taxon>
        <taxon>Bacillota</taxon>
        <taxon>Bacilli</taxon>
        <taxon>Lactobacillales</taxon>
        <taxon>Lactobacillaceae</taxon>
        <taxon>Weissella</taxon>
    </lineage>
</organism>
<protein>
    <submittedName>
        <fullName evidence="3">Uncharacterized protein</fullName>
    </submittedName>
</protein>
<keyword evidence="1" id="KW-0472">Membrane</keyword>
<accession>A0A0D1LT55</accession>
<feature type="transmembrane region" description="Helical" evidence="1">
    <location>
        <begin position="15"/>
        <end position="40"/>
    </location>
</feature>
<name>A0A0D1LT55_9LACO</name>
<dbReference type="PATRIC" id="fig|137591.24.peg.1865"/>
<reference evidence="2 5" key="2">
    <citation type="submission" date="2017-04" db="EMBL/GenBank/DDBJ databases">
        <title>Weissella cibaria strain m2 complete genome.</title>
        <authorList>
            <person name="Pan Q."/>
            <person name="Tan M."/>
            <person name="Yao F."/>
            <person name="Su S."/>
        </authorList>
    </citation>
    <scope>NUCLEOTIDE SEQUENCE [LARGE SCALE GENOMIC DNA]</scope>
    <source>
        <strain evidence="2 5">M2</strain>
    </source>
</reference>
<sequence>MISFIKKYRVAIQNILYVLAFVVIGISSNLTIGLIAWWIYTLSVLLFTMTFKEIAWQVGWLDTYLTLAIVILDFVFLATKTLSSSGFFQFLVIALTAMGFGIDLLRGRHLTAGGRWIIMSRLLMVPTMAFLLVPFHPVVTFVVALMIFAFISSSIEKKYRKFDRFEMVRVSGHAGH</sequence>
<feature type="transmembrane region" description="Helical" evidence="1">
    <location>
        <begin position="86"/>
        <end position="105"/>
    </location>
</feature>
<dbReference type="Proteomes" id="UP000032289">
    <property type="component" value="Unassembled WGS sequence"/>
</dbReference>
<dbReference type="EMBL" id="CP020928">
    <property type="protein sequence ID" value="AWF94953.1"/>
    <property type="molecule type" value="Genomic_DNA"/>
</dbReference>
<feature type="transmembrane region" description="Helical" evidence="1">
    <location>
        <begin position="125"/>
        <end position="151"/>
    </location>
</feature>
<reference evidence="3 4" key="1">
    <citation type="journal article" date="2015" name="Microbiology (Mosc.)">
        <title>Genomics of the Weissella cibaria species with an examination of its metabolic traits.</title>
        <authorList>
            <person name="Lynch K.M."/>
            <person name="Lucid A."/>
            <person name="Arendt E.K."/>
            <person name="Sleator R.D."/>
            <person name="Lucey B."/>
            <person name="Coffey A."/>
        </authorList>
    </citation>
    <scope>NUCLEOTIDE SEQUENCE [LARGE SCALE GENOMIC DNA]</scope>
    <source>
        <strain evidence="3 4">AB3b</strain>
    </source>
</reference>
<gene>
    <name evidence="3" type="ORF">ab3b_01922</name>
    <name evidence="2" type="ORF">B6254_0532</name>
</gene>
<dbReference type="Proteomes" id="UP000244870">
    <property type="component" value="Chromosome"/>
</dbReference>
<proteinExistence type="predicted"/>
<evidence type="ECO:0000313" key="4">
    <source>
        <dbReference type="Proteomes" id="UP000032289"/>
    </source>
</evidence>
<evidence type="ECO:0000313" key="2">
    <source>
        <dbReference type="EMBL" id="AWF94953.1"/>
    </source>
</evidence>
<evidence type="ECO:0000313" key="5">
    <source>
        <dbReference type="Proteomes" id="UP000244870"/>
    </source>
</evidence>
<keyword evidence="1" id="KW-0812">Transmembrane</keyword>
<evidence type="ECO:0000256" key="1">
    <source>
        <dbReference type="SAM" id="Phobius"/>
    </source>
</evidence>